<evidence type="ECO:0000313" key="4">
    <source>
        <dbReference type="EMBL" id="RIY03450.1"/>
    </source>
</evidence>
<evidence type="ECO:0000259" key="3">
    <source>
        <dbReference type="Pfam" id="PF07687"/>
    </source>
</evidence>
<comment type="caution">
    <text evidence="4">The sequence shown here is derived from an EMBL/GenBank/DDBJ whole genome shotgun (WGS) entry which is preliminary data.</text>
</comment>
<dbReference type="SUPFAM" id="SSF55031">
    <property type="entry name" value="Bacterial exopeptidase dimerisation domain"/>
    <property type="match status" value="1"/>
</dbReference>
<dbReference type="RefSeq" id="WP_119538108.1">
    <property type="nucleotide sequence ID" value="NZ_QYRN01000001.1"/>
</dbReference>
<keyword evidence="5" id="KW-1185">Reference proteome</keyword>
<protein>
    <submittedName>
        <fullName evidence="4">Amidohydrolase</fullName>
    </submittedName>
</protein>
<dbReference type="InterPro" id="IPR011650">
    <property type="entry name" value="Peptidase_M20_dimer"/>
</dbReference>
<feature type="binding site" evidence="2">
    <location>
        <position position="354"/>
    </location>
    <ligand>
        <name>Mn(2+)</name>
        <dbReference type="ChEBI" id="CHEBI:29035"/>
        <label>2</label>
    </ligand>
</feature>
<proteinExistence type="predicted"/>
<dbReference type="Proteomes" id="UP000265750">
    <property type="component" value="Unassembled WGS sequence"/>
</dbReference>
<feature type="binding site" evidence="2">
    <location>
        <position position="160"/>
    </location>
    <ligand>
        <name>Mn(2+)</name>
        <dbReference type="ChEBI" id="CHEBI:29035"/>
        <label>2</label>
    </ligand>
</feature>
<dbReference type="GO" id="GO:0046872">
    <property type="term" value="F:metal ion binding"/>
    <property type="evidence" value="ECO:0007669"/>
    <property type="project" value="UniProtKB-KW"/>
</dbReference>
<dbReference type="Pfam" id="PF01546">
    <property type="entry name" value="Peptidase_M20"/>
    <property type="match status" value="1"/>
</dbReference>
<feature type="domain" description="Peptidase M20 dimerisation" evidence="3">
    <location>
        <begin position="182"/>
        <end position="273"/>
    </location>
</feature>
<dbReference type="PANTHER" id="PTHR11014">
    <property type="entry name" value="PEPTIDASE M20 FAMILY MEMBER"/>
    <property type="match status" value="1"/>
</dbReference>
<dbReference type="PIRSF" id="PIRSF005962">
    <property type="entry name" value="Pept_M20D_amidohydro"/>
    <property type="match status" value="1"/>
</dbReference>
<reference evidence="5" key="1">
    <citation type="submission" date="2018-09" db="EMBL/GenBank/DDBJ databases">
        <authorList>
            <person name="Tuo L."/>
        </authorList>
    </citation>
    <scope>NUCLEOTIDE SEQUENCE [LARGE SCALE GENOMIC DNA]</scope>
    <source>
        <strain evidence="5">M2BS4Y-1</strain>
    </source>
</reference>
<dbReference type="GO" id="GO:0016787">
    <property type="term" value="F:hydrolase activity"/>
    <property type="evidence" value="ECO:0007669"/>
    <property type="project" value="UniProtKB-KW"/>
</dbReference>
<accession>A0A3A1WPX8</accession>
<dbReference type="NCBIfam" id="TIGR01891">
    <property type="entry name" value="amidohydrolases"/>
    <property type="match status" value="1"/>
</dbReference>
<dbReference type="InterPro" id="IPR036264">
    <property type="entry name" value="Bact_exopeptidase_dim_dom"/>
</dbReference>
<gene>
    <name evidence="4" type="ORF">D3218_01445</name>
</gene>
<sequence>MPTPDALLAEIVAFRRHLHAHPEISDQEAATAHTVAEFLRGCGADEVVTGLGGHGVAAVFAGAGEGPTLLIRSELDALPILEIGEREHRSRRDGVGHLCGHDGHSAILALVARWLGVRRPARGRVVLLFQPAEETGEGAARILADPAFAALAPDYAFSLHNLPGLPLGEVALRTGPVNCASRGMRVSLRGRTAHASMPWDGVSPLSAVAEMLALLPSLGTGGELDEAFQLVTVTHARLGEPAFGISPGEAEVWATLRALRDERMDALCARAEAGARACAERHGLGVEIAYDDVFRHCENHPDAVAILRAAMDARSVVHRPGEPMYPSEDFGLFASHARSAMFFLGAGVDHPRLHNPDYDFPDALIPVGAGIFEQVIRDLLG</sequence>
<evidence type="ECO:0000313" key="5">
    <source>
        <dbReference type="Proteomes" id="UP000265750"/>
    </source>
</evidence>
<dbReference type="Pfam" id="PF07687">
    <property type="entry name" value="M20_dimer"/>
    <property type="match status" value="1"/>
</dbReference>
<dbReference type="Gene3D" id="3.40.630.10">
    <property type="entry name" value="Zn peptidases"/>
    <property type="match status" value="1"/>
</dbReference>
<keyword evidence="2" id="KW-0479">Metal-binding</keyword>
<dbReference type="PANTHER" id="PTHR11014:SF169">
    <property type="entry name" value="CLAN MH, FAMILY M20, PEPTIDASE T-LIKE METALLOPEPTIDASE"/>
    <property type="match status" value="1"/>
</dbReference>
<keyword evidence="1 4" id="KW-0378">Hydrolase</keyword>
<feature type="binding site" evidence="2">
    <location>
        <position position="134"/>
    </location>
    <ligand>
        <name>Mn(2+)</name>
        <dbReference type="ChEBI" id="CHEBI:29035"/>
        <label>2</label>
    </ligand>
</feature>
<dbReference type="OrthoDB" id="9777385at2"/>
<feature type="binding site" evidence="2">
    <location>
        <position position="101"/>
    </location>
    <ligand>
        <name>Mn(2+)</name>
        <dbReference type="ChEBI" id="CHEBI:29035"/>
        <label>2</label>
    </ligand>
</feature>
<dbReference type="InterPro" id="IPR002933">
    <property type="entry name" value="Peptidase_M20"/>
</dbReference>
<dbReference type="AlphaFoldDB" id="A0A3A1WPX8"/>
<dbReference type="InterPro" id="IPR017439">
    <property type="entry name" value="Amidohydrolase"/>
</dbReference>
<evidence type="ECO:0000256" key="1">
    <source>
        <dbReference type="ARBA" id="ARBA00022801"/>
    </source>
</evidence>
<evidence type="ECO:0000256" key="2">
    <source>
        <dbReference type="PIRSR" id="PIRSR005962-1"/>
    </source>
</evidence>
<comment type="cofactor">
    <cofactor evidence="2">
        <name>Mn(2+)</name>
        <dbReference type="ChEBI" id="CHEBI:29035"/>
    </cofactor>
    <text evidence="2">The Mn(2+) ion enhances activity.</text>
</comment>
<name>A0A3A1WPX8_9HYPH</name>
<feature type="binding site" evidence="2">
    <location>
        <position position="99"/>
    </location>
    <ligand>
        <name>Mn(2+)</name>
        <dbReference type="ChEBI" id="CHEBI:29035"/>
        <label>2</label>
    </ligand>
</feature>
<organism evidence="4 5">
    <name type="scientific">Aureimonas flava</name>
    <dbReference type="NCBI Taxonomy" id="2320271"/>
    <lineage>
        <taxon>Bacteria</taxon>
        <taxon>Pseudomonadati</taxon>
        <taxon>Pseudomonadota</taxon>
        <taxon>Alphaproteobacteria</taxon>
        <taxon>Hyphomicrobiales</taxon>
        <taxon>Aurantimonadaceae</taxon>
        <taxon>Aureimonas</taxon>
    </lineage>
</organism>
<keyword evidence="2" id="KW-0464">Manganese</keyword>
<dbReference type="Gene3D" id="3.30.70.360">
    <property type="match status" value="1"/>
</dbReference>
<dbReference type="EMBL" id="QYRN01000001">
    <property type="protein sequence ID" value="RIY03450.1"/>
    <property type="molecule type" value="Genomic_DNA"/>
</dbReference>
<dbReference type="SUPFAM" id="SSF53187">
    <property type="entry name" value="Zn-dependent exopeptidases"/>
    <property type="match status" value="1"/>
</dbReference>